<feature type="transmembrane region" description="Helical" evidence="1">
    <location>
        <begin position="198"/>
        <end position="220"/>
    </location>
</feature>
<evidence type="ECO:0000313" key="3">
    <source>
        <dbReference type="Proteomes" id="UP000292927"/>
    </source>
</evidence>
<evidence type="ECO:0000256" key="1">
    <source>
        <dbReference type="SAM" id="Phobius"/>
    </source>
</evidence>
<feature type="transmembrane region" description="Helical" evidence="1">
    <location>
        <begin position="129"/>
        <end position="150"/>
    </location>
</feature>
<feature type="transmembrane region" description="Helical" evidence="1">
    <location>
        <begin position="466"/>
        <end position="485"/>
    </location>
</feature>
<keyword evidence="1" id="KW-0812">Transmembrane</keyword>
<sequence length="522" mass="58932">MTKTLKISFALKNTYRVNSILYSIKQIPLVKKLLPDALYQVHGLKVFANVLSLVWEIVSVFLGKFLYFILMISGAASLYQAEDPGKLFLHILVLLTVIGAFSNTFMFNPSRDKYYAMILMRMDAREYTLVNYGYAILKVAVGFLPVSLIYGLGGGAPLWVCLLIPFFVAGLKLAMAAYSLRDYEKTGRITNENGLNKFMWIAILALLAAAYGLPAVGIMLPVSVSAGFMILSVLCGAVAVWKILVFDKYREMYQQILAKSMAQMDDVNTMSRQMSQKVISADTGITSNRKGFEYLNELFIRRHQKILWKSSKKISLVCVCLIFGILLAFYLVPELKEKINGLLLSFLPYFVFIMYSINRGTGFTRALFMNCDHSLLTYSFYKRPDFVLKLFQIRLREIIKVNLLPAAIIGAGLAALLYASGGTENPLNYGVLFVSIIFMSIFFSVHYLTVYYLLQPYNAGTEMKSGTYQIVLSATYFVCFLLMQVQMPTLLFGVMTILFCLAYCVAACILIYRLAPKTFRLR</sequence>
<proteinExistence type="predicted"/>
<feature type="transmembrane region" description="Helical" evidence="1">
    <location>
        <begin position="398"/>
        <end position="419"/>
    </location>
</feature>
<feature type="transmembrane region" description="Helical" evidence="1">
    <location>
        <begin position="431"/>
        <end position="454"/>
    </location>
</feature>
<accession>A0A4Q7PNV2</accession>
<feature type="transmembrane region" description="Helical" evidence="1">
    <location>
        <begin position="156"/>
        <end position="178"/>
    </location>
</feature>
<feature type="transmembrane region" description="Helical" evidence="1">
    <location>
        <begin position="314"/>
        <end position="333"/>
    </location>
</feature>
<protein>
    <recommendedName>
        <fullName evidence="4">ABC-2 type transport system permease protein</fullName>
    </recommendedName>
</protein>
<reference evidence="2 3" key="1">
    <citation type="submission" date="2019-02" db="EMBL/GenBank/DDBJ databases">
        <title>Genomic Encyclopedia of Type Strains, Phase IV (KMG-IV): sequencing the most valuable type-strain genomes for metagenomic binning, comparative biology and taxonomic classification.</title>
        <authorList>
            <person name="Goeker M."/>
        </authorList>
    </citation>
    <scope>NUCLEOTIDE SEQUENCE [LARGE SCALE GENOMIC DNA]</scope>
    <source>
        <strain evidence="2 3">DSM 29486</strain>
    </source>
</reference>
<dbReference type="AlphaFoldDB" id="A0A4Q7PNV2"/>
<dbReference type="OrthoDB" id="1710898at2"/>
<comment type="caution">
    <text evidence="2">The sequence shown here is derived from an EMBL/GenBank/DDBJ whole genome shotgun (WGS) entry which is preliminary data.</text>
</comment>
<evidence type="ECO:0008006" key="4">
    <source>
        <dbReference type="Google" id="ProtNLM"/>
    </source>
</evidence>
<feature type="transmembrane region" description="Helical" evidence="1">
    <location>
        <begin position="491"/>
        <end position="512"/>
    </location>
</feature>
<organism evidence="2 3">
    <name type="scientific">Cuneatibacter caecimuris</name>
    <dbReference type="NCBI Taxonomy" id="1796618"/>
    <lineage>
        <taxon>Bacteria</taxon>
        <taxon>Bacillati</taxon>
        <taxon>Bacillota</taxon>
        <taxon>Clostridia</taxon>
        <taxon>Lachnospirales</taxon>
        <taxon>Lachnospiraceae</taxon>
        <taxon>Cuneatibacter</taxon>
    </lineage>
</organism>
<gene>
    <name evidence="2" type="ORF">EV209_0781</name>
</gene>
<feature type="transmembrane region" description="Helical" evidence="1">
    <location>
        <begin position="226"/>
        <end position="245"/>
    </location>
</feature>
<dbReference type="Proteomes" id="UP000292927">
    <property type="component" value="Unassembled WGS sequence"/>
</dbReference>
<keyword evidence="1" id="KW-1133">Transmembrane helix</keyword>
<keyword evidence="1" id="KW-0472">Membrane</keyword>
<feature type="transmembrane region" description="Helical" evidence="1">
    <location>
        <begin position="87"/>
        <end position="108"/>
    </location>
</feature>
<name>A0A4Q7PNV2_9FIRM</name>
<feature type="transmembrane region" description="Helical" evidence="1">
    <location>
        <begin position="339"/>
        <end position="357"/>
    </location>
</feature>
<dbReference type="RefSeq" id="WP_130433225.1">
    <property type="nucleotide sequence ID" value="NZ_SGXF01000001.1"/>
</dbReference>
<dbReference type="EMBL" id="SGXF01000001">
    <property type="protein sequence ID" value="RZT02659.1"/>
    <property type="molecule type" value="Genomic_DNA"/>
</dbReference>
<keyword evidence="3" id="KW-1185">Reference proteome</keyword>
<evidence type="ECO:0000313" key="2">
    <source>
        <dbReference type="EMBL" id="RZT02659.1"/>
    </source>
</evidence>